<keyword evidence="3" id="KW-1185">Reference proteome</keyword>
<comment type="caution">
    <text evidence="2">The sequence shown here is derived from an EMBL/GenBank/DDBJ whole genome shotgun (WGS) entry which is preliminary data.</text>
</comment>
<reference evidence="2" key="1">
    <citation type="submission" date="2019-10" db="EMBL/GenBank/DDBJ databases">
        <title>Description of Paenibacillus glebae sp. nov.</title>
        <authorList>
            <person name="Carlier A."/>
            <person name="Qi S."/>
        </authorList>
    </citation>
    <scope>NUCLEOTIDE SEQUENCE</scope>
    <source>
        <strain evidence="2">LMG 31456</strain>
    </source>
</reference>
<accession>A0A972K387</accession>
<dbReference type="SUPFAM" id="SSF82771">
    <property type="entry name" value="GIY-YIG endonuclease"/>
    <property type="match status" value="1"/>
</dbReference>
<evidence type="ECO:0000313" key="3">
    <source>
        <dbReference type="Proteomes" id="UP000641588"/>
    </source>
</evidence>
<protein>
    <submittedName>
        <fullName evidence="2">GIY-YIG nuclease family protein</fullName>
    </submittedName>
</protein>
<dbReference type="Proteomes" id="UP000641588">
    <property type="component" value="Unassembled WGS sequence"/>
</dbReference>
<dbReference type="InterPro" id="IPR000305">
    <property type="entry name" value="GIY-YIG_endonuc"/>
</dbReference>
<dbReference type="Gene3D" id="3.40.1440.10">
    <property type="entry name" value="GIY-YIG endonuclease"/>
    <property type="match status" value="1"/>
</dbReference>
<sequence length="135" mass="16058">MNEQKQKRKEIAKNYVQTHRPMGIYQIKNKVNGKLLIGSSMDLNGMFNRHQFFLQMGGHSNKELEREWKEFGGDSFLFEILEQIKPREEVLQSFDELKKYKIELEEMEQMWLEELQPYGDRGYHKKTLDIGQSAG</sequence>
<dbReference type="InterPro" id="IPR035901">
    <property type="entry name" value="GIY-YIG_endonuc_sf"/>
</dbReference>
<feature type="domain" description="GIY-YIG" evidence="1">
    <location>
        <begin position="21"/>
        <end position="129"/>
    </location>
</feature>
<dbReference type="SMART" id="SM00465">
    <property type="entry name" value="GIYc"/>
    <property type="match status" value="1"/>
</dbReference>
<dbReference type="AlphaFoldDB" id="A0A972K387"/>
<organism evidence="2 3">
    <name type="scientific">Paenibacillus foliorum</name>
    <dbReference type="NCBI Taxonomy" id="2654974"/>
    <lineage>
        <taxon>Bacteria</taxon>
        <taxon>Bacillati</taxon>
        <taxon>Bacillota</taxon>
        <taxon>Bacilli</taxon>
        <taxon>Bacillales</taxon>
        <taxon>Paenibacillaceae</taxon>
        <taxon>Paenibacillus</taxon>
    </lineage>
</organism>
<dbReference type="EMBL" id="WHOD01000101">
    <property type="protein sequence ID" value="NOU96730.1"/>
    <property type="molecule type" value="Genomic_DNA"/>
</dbReference>
<dbReference type="Pfam" id="PF01541">
    <property type="entry name" value="GIY-YIG"/>
    <property type="match status" value="1"/>
</dbReference>
<dbReference type="RefSeq" id="WP_171654959.1">
    <property type="nucleotide sequence ID" value="NZ_WHOD01000101.1"/>
</dbReference>
<proteinExistence type="predicted"/>
<dbReference type="CDD" id="cd10451">
    <property type="entry name" value="GIY-YIG_LuxR_like"/>
    <property type="match status" value="1"/>
</dbReference>
<gene>
    <name evidence="2" type="ORF">GC093_26435</name>
</gene>
<evidence type="ECO:0000313" key="2">
    <source>
        <dbReference type="EMBL" id="NOU96730.1"/>
    </source>
</evidence>
<name>A0A972K387_9BACL</name>
<evidence type="ECO:0000259" key="1">
    <source>
        <dbReference type="SMART" id="SM00465"/>
    </source>
</evidence>